<evidence type="ECO:0000313" key="2">
    <source>
        <dbReference type="Proteomes" id="UP000054928"/>
    </source>
</evidence>
<name>A0A0P1AXZ4_PLAHL</name>
<dbReference type="EMBL" id="CCYD01001640">
    <property type="protein sequence ID" value="CEG45686.1"/>
    <property type="molecule type" value="Genomic_DNA"/>
</dbReference>
<dbReference type="GeneID" id="59052740"/>
<evidence type="ECO:0000313" key="1">
    <source>
        <dbReference type="EMBL" id="CEG45686.1"/>
    </source>
</evidence>
<organism evidence="1 2">
    <name type="scientific">Plasmopara halstedii</name>
    <name type="common">Downy mildew of sunflower</name>
    <dbReference type="NCBI Taxonomy" id="4781"/>
    <lineage>
        <taxon>Eukaryota</taxon>
        <taxon>Sar</taxon>
        <taxon>Stramenopiles</taxon>
        <taxon>Oomycota</taxon>
        <taxon>Peronosporomycetes</taxon>
        <taxon>Peronosporales</taxon>
        <taxon>Peronosporaceae</taxon>
        <taxon>Plasmopara</taxon>
    </lineage>
</organism>
<dbReference type="RefSeq" id="XP_036263349.1">
    <property type="nucleotide sequence ID" value="XM_036407089.1"/>
</dbReference>
<proteinExistence type="predicted"/>
<sequence length="59" mass="6789">MGRFRLTRHLIRNFISGARYTMGWSSCHFAVLPVLVFARACGSFLLARDSDCLSVRRLR</sequence>
<keyword evidence="2" id="KW-1185">Reference proteome</keyword>
<reference evidence="2" key="1">
    <citation type="submission" date="2014-09" db="EMBL/GenBank/DDBJ databases">
        <authorList>
            <person name="Sharma Rahul"/>
            <person name="Thines Marco"/>
        </authorList>
    </citation>
    <scope>NUCLEOTIDE SEQUENCE [LARGE SCALE GENOMIC DNA]</scope>
</reference>
<protein>
    <submittedName>
        <fullName evidence="1">Uncharacterized protein</fullName>
    </submittedName>
</protein>
<dbReference type="AlphaFoldDB" id="A0A0P1AXZ4"/>
<dbReference type="Proteomes" id="UP000054928">
    <property type="component" value="Unassembled WGS sequence"/>
</dbReference>
<accession>A0A0P1AXZ4</accession>